<dbReference type="AlphaFoldDB" id="A0A4R8PVS6"/>
<feature type="compositionally biased region" description="Polar residues" evidence="1">
    <location>
        <begin position="708"/>
        <end position="717"/>
    </location>
</feature>
<dbReference type="Pfam" id="PF01585">
    <property type="entry name" value="G-patch"/>
    <property type="match status" value="1"/>
</dbReference>
<feature type="compositionally biased region" description="Basic and acidic residues" evidence="1">
    <location>
        <begin position="1"/>
        <end position="11"/>
    </location>
</feature>
<feature type="region of interest" description="Disordered" evidence="1">
    <location>
        <begin position="83"/>
        <end position="108"/>
    </location>
</feature>
<protein>
    <submittedName>
        <fullName evidence="3">G patch domain-containing protein 1</fullName>
    </submittedName>
</protein>
<comment type="caution">
    <text evidence="3">The sequence shown here is derived from an EMBL/GenBank/DDBJ whole genome shotgun (WGS) entry which is preliminary data.</text>
</comment>
<dbReference type="Pfam" id="PF26093">
    <property type="entry name" value="HTH_TGH"/>
    <property type="match status" value="1"/>
</dbReference>
<feature type="region of interest" description="Disordered" evidence="1">
    <location>
        <begin position="703"/>
        <end position="736"/>
    </location>
</feature>
<evidence type="ECO:0000259" key="2">
    <source>
        <dbReference type="PROSITE" id="PS50174"/>
    </source>
</evidence>
<feature type="domain" description="G-patch" evidence="2">
    <location>
        <begin position="152"/>
        <end position="221"/>
    </location>
</feature>
<feature type="region of interest" description="Disordered" evidence="1">
    <location>
        <begin position="243"/>
        <end position="284"/>
    </location>
</feature>
<reference evidence="3 4" key="1">
    <citation type="submission" date="2018-11" db="EMBL/GenBank/DDBJ databases">
        <title>Genome sequence and assembly of Colletotrichum spinosum.</title>
        <authorList>
            <person name="Gan P."/>
            <person name="Shirasu K."/>
        </authorList>
    </citation>
    <scope>NUCLEOTIDE SEQUENCE [LARGE SCALE GENOMIC DNA]</scope>
    <source>
        <strain evidence="3 4">CBS 515.97</strain>
    </source>
</reference>
<feature type="compositionally biased region" description="Polar residues" evidence="1">
    <location>
        <begin position="253"/>
        <end position="273"/>
    </location>
</feature>
<evidence type="ECO:0000313" key="3">
    <source>
        <dbReference type="EMBL" id="TDZ28300.1"/>
    </source>
</evidence>
<evidence type="ECO:0000256" key="1">
    <source>
        <dbReference type="SAM" id="MobiDB-lite"/>
    </source>
</evidence>
<feature type="compositionally biased region" description="Basic and acidic residues" evidence="1">
    <location>
        <begin position="588"/>
        <end position="603"/>
    </location>
</feature>
<dbReference type="PROSITE" id="PS50174">
    <property type="entry name" value="G_PATCH"/>
    <property type="match status" value="1"/>
</dbReference>
<evidence type="ECO:0000313" key="4">
    <source>
        <dbReference type="Proteomes" id="UP000295083"/>
    </source>
</evidence>
<dbReference type="GO" id="GO:0006397">
    <property type="term" value="P:mRNA processing"/>
    <property type="evidence" value="ECO:0007669"/>
    <property type="project" value="InterPro"/>
</dbReference>
<dbReference type="PANTHER" id="PTHR13384:SF19">
    <property type="entry name" value="G PATCH DOMAIN-CONTAINING PROTEIN 1"/>
    <property type="match status" value="1"/>
</dbReference>
<dbReference type="GO" id="GO:0005634">
    <property type="term" value="C:nucleus"/>
    <property type="evidence" value="ECO:0007669"/>
    <property type="project" value="TreeGrafter"/>
</dbReference>
<gene>
    <name evidence="3" type="primary">GPATCH1</name>
    <name evidence="3" type="ORF">C8035_v012393</name>
</gene>
<dbReference type="EMBL" id="QAPG01000947">
    <property type="protein sequence ID" value="TDZ28300.1"/>
    <property type="molecule type" value="Genomic_DNA"/>
</dbReference>
<dbReference type="InterPro" id="IPR011666">
    <property type="entry name" value="DUF1604"/>
</dbReference>
<feature type="region of interest" description="Disordered" evidence="1">
    <location>
        <begin position="1"/>
        <end position="31"/>
    </location>
</feature>
<feature type="region of interest" description="Disordered" evidence="1">
    <location>
        <begin position="647"/>
        <end position="671"/>
    </location>
</feature>
<sequence length="736" mass="80642">MFFSKRSRDAFEADVPDADSGHATYGMPLPRLDPAARDDGSYVPLHKQQVRDDRGLRRLHGAFTGGWSAGYHNTVGSKEGWTPSTFVSSRSSRIKDGPQRQGQQPENFMDDEDLVDAAANKPLQATDRFNSFGIQGWRRDGRDLMGFKLTQSDTMGLKLLRRMGWKQGQGVGPKIRRKARLGVAMAQPSTAETTHLFGPKDTQLITFNHKAGYRGLGYESYTAPRQLASTQDDHHRLSSFRNRAVSGFDSESGGASNQSRNRSENWDTGQPLTFQKERGTRQGGLGVGVLNDTGSDDDDPYDIGPRIAYHRVIGGDRAGRKKKKITTTKPTKRYVDCDMTAHSSFGSQPRLKRHFVLRGRHNLKCLDEKQPLAGFTHGTIASERCLVDTWCHYPSPAIPPDWMLGRHHPSSSATKAEGAQVTPPNLRSRAALLGETALPGKSVFDFLSEASRQRLALASGKVDLPPAKGELPFQSSSPAESSMQDKVASLPMLARATAVAALSRGTGAGAPYLTDEAKRKRYVLFLQDAAGFPQPPLRRPDAMSDDDFLKELQEFHECAQLYKPMNGFMASRFTTASGGRSPAAGAYPEKDDCHRDAGATHSRREPVISGDVAARSGIYGEMTRVEEGFLPTRLLCKRFNVRLPAQVQSHGEPSGERAAQRRHSVSHVAHDEDSLVLRTEANAITTARTAPYILLESALRTAGDEGPTISSFTSSSRPGDDIFKAVFGDNTDDETA</sequence>
<dbReference type="InterPro" id="IPR000467">
    <property type="entry name" value="G_patch_dom"/>
</dbReference>
<keyword evidence="4" id="KW-1185">Reference proteome</keyword>
<accession>A0A4R8PVS6</accession>
<name>A0A4R8PVS6_9PEZI</name>
<organism evidence="3 4">
    <name type="scientific">Colletotrichum spinosum</name>
    <dbReference type="NCBI Taxonomy" id="1347390"/>
    <lineage>
        <taxon>Eukaryota</taxon>
        <taxon>Fungi</taxon>
        <taxon>Dikarya</taxon>
        <taxon>Ascomycota</taxon>
        <taxon>Pezizomycotina</taxon>
        <taxon>Sordariomycetes</taxon>
        <taxon>Hypocreomycetidae</taxon>
        <taxon>Glomerellales</taxon>
        <taxon>Glomerellaceae</taxon>
        <taxon>Colletotrichum</taxon>
        <taxon>Colletotrichum orbiculare species complex</taxon>
    </lineage>
</organism>
<dbReference type="Pfam" id="PF07713">
    <property type="entry name" value="DUF1604"/>
    <property type="match status" value="1"/>
</dbReference>
<proteinExistence type="predicted"/>
<dbReference type="GO" id="GO:0003723">
    <property type="term" value="F:RNA binding"/>
    <property type="evidence" value="ECO:0007669"/>
    <property type="project" value="TreeGrafter"/>
</dbReference>
<dbReference type="PANTHER" id="PTHR13384">
    <property type="entry name" value="G PATCH DOMAIN-CONTAINING PROTEIN 1"/>
    <property type="match status" value="1"/>
</dbReference>
<dbReference type="Proteomes" id="UP000295083">
    <property type="component" value="Unassembled WGS sequence"/>
</dbReference>
<feature type="region of interest" description="Disordered" evidence="1">
    <location>
        <begin position="580"/>
        <end position="603"/>
    </location>
</feature>